<feature type="compositionally biased region" description="Basic residues" evidence="5">
    <location>
        <begin position="130"/>
        <end position="142"/>
    </location>
</feature>
<dbReference type="InterPro" id="IPR002150">
    <property type="entry name" value="Ribosomal_bL31"/>
</dbReference>
<keyword evidence="2 4" id="KW-0689">Ribosomal protein</keyword>
<evidence type="ECO:0000256" key="5">
    <source>
        <dbReference type="SAM" id="MobiDB-lite"/>
    </source>
</evidence>
<dbReference type="GO" id="GO:0006412">
    <property type="term" value="P:translation"/>
    <property type="evidence" value="ECO:0007669"/>
    <property type="project" value="InterPro"/>
</dbReference>
<gene>
    <name evidence="6" type="ORF">BQ4739_LOCUS5608</name>
</gene>
<evidence type="ECO:0000313" key="6">
    <source>
        <dbReference type="EMBL" id="SZX65157.1"/>
    </source>
</evidence>
<dbReference type="InterPro" id="IPR034704">
    <property type="entry name" value="Ribosomal_bL28/bL31-like_sf"/>
</dbReference>
<dbReference type="Gene3D" id="4.10.830.30">
    <property type="entry name" value="Ribosomal protein L31"/>
    <property type="match status" value="1"/>
</dbReference>
<evidence type="ECO:0000313" key="7">
    <source>
        <dbReference type="Proteomes" id="UP000256970"/>
    </source>
</evidence>
<dbReference type="PANTHER" id="PTHR33280:SF1">
    <property type="entry name" value="LARGE RIBOSOMAL SUBUNIT PROTEIN BL31C"/>
    <property type="match status" value="1"/>
</dbReference>
<dbReference type="Proteomes" id="UP000256970">
    <property type="component" value="Unassembled WGS sequence"/>
</dbReference>
<reference evidence="6 7" key="1">
    <citation type="submission" date="2016-10" db="EMBL/GenBank/DDBJ databases">
        <authorList>
            <person name="Cai Z."/>
        </authorList>
    </citation>
    <scope>NUCLEOTIDE SEQUENCE [LARGE SCALE GENOMIC DNA]</scope>
</reference>
<dbReference type="GO" id="GO:1990904">
    <property type="term" value="C:ribonucleoprotein complex"/>
    <property type="evidence" value="ECO:0007669"/>
    <property type="project" value="UniProtKB-KW"/>
</dbReference>
<keyword evidence="7" id="KW-1185">Reference proteome</keyword>
<protein>
    <recommendedName>
        <fullName evidence="4">50S ribosomal protein L31</fullName>
    </recommendedName>
</protein>
<comment type="similarity">
    <text evidence="1">Belongs to the bacterial ribosomal protein bL31 family. Type A subfamily.</text>
</comment>
<accession>A0A383VI09</accession>
<dbReference type="GO" id="GO:0003735">
    <property type="term" value="F:structural constituent of ribosome"/>
    <property type="evidence" value="ECO:0007669"/>
    <property type="project" value="InterPro"/>
</dbReference>
<dbReference type="InterPro" id="IPR042105">
    <property type="entry name" value="Ribosomal_bL31_sf"/>
</dbReference>
<dbReference type="PRINTS" id="PR01249">
    <property type="entry name" value="RIBOSOMALL31"/>
</dbReference>
<dbReference type="GO" id="GO:0005840">
    <property type="term" value="C:ribosome"/>
    <property type="evidence" value="ECO:0007669"/>
    <property type="project" value="UniProtKB-KW"/>
</dbReference>
<evidence type="ECO:0000256" key="3">
    <source>
        <dbReference type="ARBA" id="ARBA00023274"/>
    </source>
</evidence>
<evidence type="ECO:0000256" key="4">
    <source>
        <dbReference type="RuleBase" id="RU000564"/>
    </source>
</evidence>
<dbReference type="EMBL" id="FNXT01000565">
    <property type="protein sequence ID" value="SZX65157.1"/>
    <property type="molecule type" value="Genomic_DNA"/>
</dbReference>
<dbReference type="SUPFAM" id="SSF143800">
    <property type="entry name" value="L28p-like"/>
    <property type="match status" value="1"/>
</dbReference>
<proteinExistence type="inferred from homology"/>
<evidence type="ECO:0000256" key="2">
    <source>
        <dbReference type="ARBA" id="ARBA00022980"/>
    </source>
</evidence>
<dbReference type="Pfam" id="PF01197">
    <property type="entry name" value="Ribosomal_L31"/>
    <property type="match status" value="1"/>
</dbReference>
<feature type="region of interest" description="Disordered" evidence="5">
    <location>
        <begin position="113"/>
        <end position="142"/>
    </location>
</feature>
<evidence type="ECO:0000256" key="1">
    <source>
        <dbReference type="ARBA" id="ARBA00009296"/>
    </source>
</evidence>
<dbReference type="PANTHER" id="PTHR33280">
    <property type="entry name" value="50S RIBOSOMAL PROTEIN L31, CHLOROPLASTIC"/>
    <property type="match status" value="1"/>
</dbReference>
<organism evidence="6 7">
    <name type="scientific">Tetradesmus obliquus</name>
    <name type="common">Green alga</name>
    <name type="synonym">Acutodesmus obliquus</name>
    <dbReference type="NCBI Taxonomy" id="3088"/>
    <lineage>
        <taxon>Eukaryota</taxon>
        <taxon>Viridiplantae</taxon>
        <taxon>Chlorophyta</taxon>
        <taxon>core chlorophytes</taxon>
        <taxon>Chlorophyceae</taxon>
        <taxon>CS clade</taxon>
        <taxon>Sphaeropleales</taxon>
        <taxon>Scenedesmaceae</taxon>
        <taxon>Tetradesmus</taxon>
    </lineage>
</organism>
<sequence length="142" mass="15403">MAYAVSSFCGSRVAAFKAGAGLSRRQPITQGVTAATMRKRDIHPEWYDEAKVFCNGVEVMTVGGTKQQYNVDIYSGNHPFYQGNSSLMIVDEGQLNKFKKRFGGLEEFAEIGAAAGSSGPATEDEGMKRIGGKAKATKKKRR</sequence>
<keyword evidence="3 4" id="KW-0687">Ribonucleoprotein</keyword>
<name>A0A383VI09_TETOB</name>
<dbReference type="AlphaFoldDB" id="A0A383VI09"/>
<dbReference type="NCBIfam" id="TIGR00105">
    <property type="entry name" value="L31"/>
    <property type="match status" value="1"/>
</dbReference>
<dbReference type="NCBIfam" id="NF001809">
    <property type="entry name" value="PRK00528.1"/>
    <property type="match status" value="1"/>
</dbReference>
<dbReference type="STRING" id="3088.A0A383VI09"/>